<dbReference type="SUPFAM" id="SSF81321">
    <property type="entry name" value="Family A G protein-coupled receptor-like"/>
    <property type="match status" value="1"/>
</dbReference>
<evidence type="ECO:0000256" key="3">
    <source>
        <dbReference type="ARBA" id="ARBA00022989"/>
    </source>
</evidence>
<dbReference type="Proteomes" id="UP001152320">
    <property type="component" value="Chromosome 11"/>
</dbReference>
<evidence type="ECO:0000313" key="11">
    <source>
        <dbReference type="Proteomes" id="UP001152320"/>
    </source>
</evidence>
<dbReference type="AlphaFoldDB" id="A0A9Q1BUJ7"/>
<evidence type="ECO:0000256" key="8">
    <source>
        <dbReference type="SAM" id="Phobius"/>
    </source>
</evidence>
<feature type="domain" description="G-protein coupled receptors family 1 profile" evidence="9">
    <location>
        <begin position="23"/>
        <end position="423"/>
    </location>
</feature>
<feature type="transmembrane region" description="Helical" evidence="8">
    <location>
        <begin position="79"/>
        <end position="100"/>
    </location>
</feature>
<keyword evidence="5 8" id="KW-0472">Membrane</keyword>
<dbReference type="PANTHER" id="PTHR24243">
    <property type="entry name" value="G-PROTEIN COUPLED RECEPTOR"/>
    <property type="match status" value="1"/>
</dbReference>
<dbReference type="EMBL" id="JAIZAY010000011">
    <property type="protein sequence ID" value="KAJ8033483.1"/>
    <property type="molecule type" value="Genomic_DNA"/>
</dbReference>
<protein>
    <submittedName>
        <fullName evidence="10">D(2) dopamine receptor A</fullName>
    </submittedName>
</protein>
<dbReference type="CDD" id="cd00637">
    <property type="entry name" value="7tm_classA_rhodopsin-like"/>
    <property type="match status" value="1"/>
</dbReference>
<dbReference type="InterPro" id="IPR017452">
    <property type="entry name" value="GPCR_Rhodpsn_7TM"/>
</dbReference>
<dbReference type="InterPro" id="IPR000276">
    <property type="entry name" value="GPCR_Rhodpsn"/>
</dbReference>
<dbReference type="PANTHER" id="PTHR24243:SF208">
    <property type="entry name" value="PYROKININ-1 RECEPTOR"/>
    <property type="match status" value="1"/>
</dbReference>
<proteinExistence type="predicted"/>
<dbReference type="GO" id="GO:0004930">
    <property type="term" value="F:G protein-coupled receptor activity"/>
    <property type="evidence" value="ECO:0007669"/>
    <property type="project" value="UniProtKB-KW"/>
</dbReference>
<feature type="transmembrane region" description="Helical" evidence="8">
    <location>
        <begin position="403"/>
        <end position="426"/>
    </location>
</feature>
<dbReference type="GO" id="GO:0016020">
    <property type="term" value="C:membrane"/>
    <property type="evidence" value="ECO:0007669"/>
    <property type="project" value="UniProtKB-SubCell"/>
</dbReference>
<feature type="transmembrane region" description="Helical" evidence="8">
    <location>
        <begin position="362"/>
        <end position="383"/>
    </location>
</feature>
<keyword evidence="6 10" id="KW-0675">Receptor</keyword>
<name>A0A9Q1BUJ7_HOLLE</name>
<evidence type="ECO:0000256" key="1">
    <source>
        <dbReference type="ARBA" id="ARBA00004141"/>
    </source>
</evidence>
<comment type="caution">
    <text evidence="10">The sequence shown here is derived from an EMBL/GenBank/DDBJ whole genome shotgun (WGS) entry which is preliminary data.</text>
</comment>
<evidence type="ECO:0000313" key="10">
    <source>
        <dbReference type="EMBL" id="KAJ8033483.1"/>
    </source>
</evidence>
<evidence type="ECO:0000256" key="5">
    <source>
        <dbReference type="ARBA" id="ARBA00023136"/>
    </source>
</evidence>
<evidence type="ECO:0000256" key="7">
    <source>
        <dbReference type="ARBA" id="ARBA00023224"/>
    </source>
</evidence>
<dbReference type="Gene3D" id="1.20.1070.10">
    <property type="entry name" value="Rhodopsin 7-helix transmembrane proteins"/>
    <property type="match status" value="2"/>
</dbReference>
<feature type="transmembrane region" description="Helical" evidence="8">
    <location>
        <begin position="165"/>
        <end position="188"/>
    </location>
</feature>
<evidence type="ECO:0000256" key="2">
    <source>
        <dbReference type="ARBA" id="ARBA00022692"/>
    </source>
</evidence>
<feature type="transmembrane region" description="Helical" evidence="8">
    <location>
        <begin position="120"/>
        <end position="145"/>
    </location>
</feature>
<feature type="transmembrane region" description="Helical" evidence="8">
    <location>
        <begin position="6"/>
        <end position="28"/>
    </location>
</feature>
<dbReference type="OrthoDB" id="6096660at2759"/>
<dbReference type="PROSITE" id="PS50262">
    <property type="entry name" value="G_PROTEIN_RECEP_F1_2"/>
    <property type="match status" value="1"/>
</dbReference>
<keyword evidence="11" id="KW-1185">Reference proteome</keyword>
<evidence type="ECO:0000256" key="6">
    <source>
        <dbReference type="ARBA" id="ARBA00023170"/>
    </source>
</evidence>
<dbReference type="PRINTS" id="PR00237">
    <property type="entry name" value="GPCRRHODOPSN"/>
</dbReference>
<keyword evidence="7" id="KW-0807">Transducer</keyword>
<comment type="subcellular location">
    <subcellularLocation>
        <location evidence="1">Membrane</location>
        <topology evidence="1">Multi-pass membrane protein</topology>
    </subcellularLocation>
</comment>
<gene>
    <name evidence="10" type="ORF">HOLleu_23735</name>
</gene>
<evidence type="ECO:0000259" key="9">
    <source>
        <dbReference type="PROSITE" id="PS50262"/>
    </source>
</evidence>
<sequence length="446" mass="49370">MAWTDNLAVSIFLAIISVVGVPGNVLVLKVYCRKARKLSTYVFISFMAVSDLFLCVLTPLHTAFILVTDPGKKQVLCSIEYFISASCRILSFLTSAVVAFDRYVAVCWPHTKRLSVPTSLILSMTCAVCTVVLSTPAFFVVSISLDEYDFISCKSRLDTHPFLSIVHIIVSSTVFTSAVGTVMCYTLVWRSIRNQRKVINLARQVPTKKAGNNFAVDVRYTTGGKKYTNMSSKVETLSIHFANTNQNINGTGPIEAGKLAGNDYELKVGKYKASNINVSEESTSKSTSLIPNTSLMLPQTTDVPKDKKILQHSLEKTPNLGMPCSSCDPTHGIEDVEKSPAITASTTRIKPSKLTVIVQRRITIMLFLIATISLTTMPIGILARLVPDSKLRDVKYTSEVLFVIIRVAEYVGFINNAVNPFIYSLFDKRFRKECFKTFTCVPPEEC</sequence>
<evidence type="ECO:0000256" key="4">
    <source>
        <dbReference type="ARBA" id="ARBA00023040"/>
    </source>
</evidence>
<keyword evidence="4" id="KW-0297">G-protein coupled receptor</keyword>
<dbReference type="Pfam" id="PF00001">
    <property type="entry name" value="7tm_1"/>
    <property type="match status" value="1"/>
</dbReference>
<organism evidence="10 11">
    <name type="scientific">Holothuria leucospilota</name>
    <name type="common">Black long sea cucumber</name>
    <name type="synonym">Mertensiothuria leucospilota</name>
    <dbReference type="NCBI Taxonomy" id="206669"/>
    <lineage>
        <taxon>Eukaryota</taxon>
        <taxon>Metazoa</taxon>
        <taxon>Echinodermata</taxon>
        <taxon>Eleutherozoa</taxon>
        <taxon>Echinozoa</taxon>
        <taxon>Holothuroidea</taxon>
        <taxon>Aspidochirotacea</taxon>
        <taxon>Aspidochirotida</taxon>
        <taxon>Holothuriidae</taxon>
        <taxon>Holothuria</taxon>
    </lineage>
</organism>
<keyword evidence="2 8" id="KW-0812">Transmembrane</keyword>
<accession>A0A9Q1BUJ7</accession>
<feature type="transmembrane region" description="Helical" evidence="8">
    <location>
        <begin position="40"/>
        <end position="67"/>
    </location>
</feature>
<keyword evidence="3 8" id="KW-1133">Transmembrane helix</keyword>
<reference evidence="10" key="1">
    <citation type="submission" date="2021-10" db="EMBL/GenBank/DDBJ databases">
        <title>Tropical sea cucumber genome reveals ecological adaptation and Cuvierian tubules defense mechanism.</title>
        <authorList>
            <person name="Chen T."/>
        </authorList>
    </citation>
    <scope>NUCLEOTIDE SEQUENCE</scope>
    <source>
        <strain evidence="10">Nanhai2018</strain>
        <tissue evidence="10">Muscle</tissue>
    </source>
</reference>